<dbReference type="Gene3D" id="2.60.120.260">
    <property type="entry name" value="Galactose-binding domain-like"/>
    <property type="match status" value="1"/>
</dbReference>
<proteinExistence type="predicted"/>
<dbReference type="SUPFAM" id="SSF49452">
    <property type="entry name" value="Starch-binding domain-like"/>
    <property type="match status" value="1"/>
</dbReference>
<dbReference type="STRING" id="373903.Hore_04230"/>
<name>B8D1V4_HALOH</name>
<dbReference type="AlphaFoldDB" id="B8D1V4"/>
<dbReference type="HOGENOM" id="CLU_448179_0_0_9"/>
<dbReference type="InterPro" id="IPR008969">
    <property type="entry name" value="CarboxyPept-like_regulatory"/>
</dbReference>
<organism evidence="2 3">
    <name type="scientific">Halothermothrix orenii (strain H 168 / OCM 544 / DSM 9562)</name>
    <dbReference type="NCBI Taxonomy" id="373903"/>
    <lineage>
        <taxon>Bacteria</taxon>
        <taxon>Bacillati</taxon>
        <taxon>Bacillota</taxon>
        <taxon>Clostridia</taxon>
        <taxon>Halanaerobiales</taxon>
        <taxon>Halothermotrichaceae</taxon>
        <taxon>Halothermothrix</taxon>
    </lineage>
</organism>
<dbReference type="InterPro" id="IPR013784">
    <property type="entry name" value="Carb-bd-like_fold"/>
</dbReference>
<evidence type="ECO:0000256" key="1">
    <source>
        <dbReference type="SAM" id="SignalP"/>
    </source>
</evidence>
<dbReference type="RefSeq" id="WP_012635369.1">
    <property type="nucleotide sequence ID" value="NC_011899.1"/>
</dbReference>
<feature type="chain" id="PRO_5038936065" evidence="1">
    <location>
        <begin position="19"/>
        <end position="609"/>
    </location>
</feature>
<accession>B8D1V4</accession>
<dbReference type="PANTHER" id="PTHR36194:SF1">
    <property type="entry name" value="S-LAYER-LIKE PROTEIN"/>
    <property type="match status" value="1"/>
</dbReference>
<feature type="signal peptide" evidence="1">
    <location>
        <begin position="1"/>
        <end position="18"/>
    </location>
</feature>
<keyword evidence="1" id="KW-0732">Signal</keyword>
<dbReference type="EMBL" id="CP001098">
    <property type="protein sequence ID" value="ACL69181.1"/>
    <property type="molecule type" value="Genomic_DNA"/>
</dbReference>
<dbReference type="GO" id="GO:0030246">
    <property type="term" value="F:carbohydrate binding"/>
    <property type="evidence" value="ECO:0007669"/>
    <property type="project" value="InterPro"/>
</dbReference>
<dbReference type="eggNOG" id="COG1470">
    <property type="taxonomic scope" value="Bacteria"/>
</dbReference>
<gene>
    <name evidence="2" type="ordered locus">Hore_04230</name>
</gene>
<sequence>MKKLSILAILLVGLLVLAGCSKDANDVNSAVKHTLTVTVTDEATQAAIEGATVTVDEASKTTDANGVAQFELTDGTYDITVTAEGYESKSGSVTIDGKDSTLDVTLTAGTGGSTDFVLITSNSGEETDIYVDWDYDNNIGNIAADAWGSGTTITQDSSYNNTPCWELTTGDGWGTVLAFMGDIYNVDQIAEFPVDLTADSVISFSVATTGDYDELRVKVVGEENEKEIAIDSFDNTSTDWQTVQVTTDQFSEVVPANVTQIAIIAFGGTAGTSKVYVTDYTISNAEVVIPKPQPETYTLTVTVTDDSQVAIEGATVTVNGTSKTTDASGVATFDLPDGTYTVNVSADGYANGSGSVTIDGADKSVDVSLTSLEVTSTLTVNVKNAVSGAVIEGAAVTVDGTEIVTDANGVAQFDLVDGDYTINVSANGYNTVSQDVTIAGADKTVDISLTTDAPSLFNSSFTVFNEAPITALQASYEVSTTEITEGDSSIKVTYPGDNWGGIYVEISTPVDLSSYDGGNLVFDIKLPTTIKDIGVKLEGPKGTGVQVQLANYTGTDAGNGWMTYTIPLSDLGIDLTQVAVGFGLWNPTDGTALDAWAGGDVYIDNVRFE</sequence>
<dbReference type="SUPFAM" id="SSF49464">
    <property type="entry name" value="Carboxypeptidase regulatory domain-like"/>
    <property type="match status" value="2"/>
</dbReference>
<reference evidence="2 3" key="1">
    <citation type="journal article" date="2009" name="PLoS ONE">
        <title>Genome analysis of the anaerobic thermohalophilic bacterium Halothermothrix orenii.</title>
        <authorList>
            <person name="Mavromatis K."/>
            <person name="Ivanova N."/>
            <person name="Anderson I."/>
            <person name="Lykidis A."/>
            <person name="Hooper S.D."/>
            <person name="Sun H."/>
            <person name="Kunin V."/>
            <person name="Lapidus A."/>
            <person name="Hugenholtz P."/>
            <person name="Patel B."/>
            <person name="Kyrpides N.C."/>
        </authorList>
    </citation>
    <scope>NUCLEOTIDE SEQUENCE [LARGE SCALE GENOMIC DNA]</scope>
    <source>
        <strain evidence="3">H 168 / OCM 544 / DSM 9562</strain>
    </source>
</reference>
<dbReference type="Gene3D" id="2.60.40.1120">
    <property type="entry name" value="Carboxypeptidase-like, regulatory domain"/>
    <property type="match status" value="3"/>
</dbReference>
<dbReference type="Pfam" id="PF13620">
    <property type="entry name" value="CarboxypepD_reg"/>
    <property type="match status" value="3"/>
</dbReference>
<dbReference type="PROSITE" id="PS51257">
    <property type="entry name" value="PROKAR_LIPOPROTEIN"/>
    <property type="match status" value="1"/>
</dbReference>
<dbReference type="Proteomes" id="UP000000719">
    <property type="component" value="Chromosome"/>
</dbReference>
<dbReference type="SUPFAM" id="SSF49785">
    <property type="entry name" value="Galactose-binding domain-like"/>
    <property type="match status" value="1"/>
</dbReference>
<dbReference type="KEGG" id="hor:Hore_04230"/>
<protein>
    <submittedName>
        <fullName evidence="2">Cna B domain protein</fullName>
    </submittedName>
</protein>
<evidence type="ECO:0000313" key="3">
    <source>
        <dbReference type="Proteomes" id="UP000000719"/>
    </source>
</evidence>
<keyword evidence="3" id="KW-1185">Reference proteome</keyword>
<dbReference type="PANTHER" id="PTHR36194">
    <property type="entry name" value="S-LAYER-LIKE PROTEIN"/>
    <property type="match status" value="1"/>
</dbReference>
<dbReference type="InterPro" id="IPR008979">
    <property type="entry name" value="Galactose-bd-like_sf"/>
</dbReference>
<evidence type="ECO:0000313" key="2">
    <source>
        <dbReference type="EMBL" id="ACL69181.1"/>
    </source>
</evidence>